<dbReference type="CDD" id="cd00038">
    <property type="entry name" value="CAP_ED"/>
    <property type="match status" value="1"/>
</dbReference>
<accession>A0A370HDG2</accession>
<dbReference type="InterPro" id="IPR000595">
    <property type="entry name" value="cNMP-bd_dom"/>
</dbReference>
<gene>
    <name evidence="2" type="ORF">DFR68_10191</name>
</gene>
<comment type="caution">
    <text evidence="2">The sequence shown here is derived from an EMBL/GenBank/DDBJ whole genome shotgun (WGS) entry which is preliminary data.</text>
</comment>
<dbReference type="SMART" id="SM00100">
    <property type="entry name" value="cNMP"/>
    <property type="match status" value="1"/>
</dbReference>
<dbReference type="PROSITE" id="PS50042">
    <property type="entry name" value="CNMP_BINDING_3"/>
    <property type="match status" value="1"/>
</dbReference>
<name>A0A370HDG2_9NOCA</name>
<dbReference type="EMBL" id="QQAZ01000001">
    <property type="protein sequence ID" value="RDI55258.1"/>
    <property type="molecule type" value="Genomic_DNA"/>
</dbReference>
<dbReference type="SUPFAM" id="SSF51206">
    <property type="entry name" value="cAMP-binding domain-like"/>
    <property type="match status" value="1"/>
</dbReference>
<dbReference type="Gene3D" id="2.60.120.10">
    <property type="entry name" value="Jelly Rolls"/>
    <property type="match status" value="1"/>
</dbReference>
<feature type="domain" description="Cyclic nucleotide-binding" evidence="1">
    <location>
        <begin position="12"/>
        <end position="81"/>
    </location>
</feature>
<reference evidence="2 3" key="1">
    <citation type="submission" date="2018-07" db="EMBL/GenBank/DDBJ databases">
        <title>Genomic Encyclopedia of Type Strains, Phase IV (KMG-IV): sequencing the most valuable type-strain genomes for metagenomic binning, comparative biology and taxonomic classification.</title>
        <authorList>
            <person name="Goeker M."/>
        </authorList>
    </citation>
    <scope>NUCLEOTIDE SEQUENCE [LARGE SCALE GENOMIC DNA]</scope>
    <source>
        <strain evidence="2 3">DSM 44952</strain>
    </source>
</reference>
<dbReference type="AlphaFoldDB" id="A0A370HDG2"/>
<dbReference type="OrthoDB" id="290916at2"/>
<protein>
    <submittedName>
        <fullName evidence="2">Cyclic nucleotide-binding protein</fullName>
    </submittedName>
</protein>
<organism evidence="2 3">
    <name type="scientific">Nocardia mexicana</name>
    <dbReference type="NCBI Taxonomy" id="279262"/>
    <lineage>
        <taxon>Bacteria</taxon>
        <taxon>Bacillati</taxon>
        <taxon>Actinomycetota</taxon>
        <taxon>Actinomycetes</taxon>
        <taxon>Mycobacteriales</taxon>
        <taxon>Nocardiaceae</taxon>
        <taxon>Nocardia</taxon>
    </lineage>
</organism>
<dbReference type="InterPro" id="IPR018490">
    <property type="entry name" value="cNMP-bd_dom_sf"/>
</dbReference>
<proteinExistence type="predicted"/>
<dbReference type="RefSeq" id="WP_068017247.1">
    <property type="nucleotide sequence ID" value="NZ_QQAZ01000001.1"/>
</dbReference>
<dbReference type="STRING" id="1210089.GCA_001613165_02106"/>
<evidence type="ECO:0000313" key="2">
    <source>
        <dbReference type="EMBL" id="RDI55258.1"/>
    </source>
</evidence>
<dbReference type="InterPro" id="IPR014710">
    <property type="entry name" value="RmlC-like_jellyroll"/>
</dbReference>
<evidence type="ECO:0000313" key="3">
    <source>
        <dbReference type="Proteomes" id="UP000255355"/>
    </source>
</evidence>
<evidence type="ECO:0000259" key="1">
    <source>
        <dbReference type="PROSITE" id="PS50042"/>
    </source>
</evidence>
<sequence length="165" mass="17997">MTTVEELSEFAHLAPLGASELRLLAQAGRDVSYPAGHRLITEGEAADRCWLIRTGCVLLDAHVPGQGDVTVQTLGGGDLLGWSWLVPPYRWRFGARVTDPVAAIEFDSATLAALADADPVFGRTLTTMLFEALLDRLQATRARLLDLYRNPAESCRCVPSPGHRR</sequence>
<keyword evidence="3" id="KW-1185">Reference proteome</keyword>
<dbReference type="Proteomes" id="UP000255355">
    <property type="component" value="Unassembled WGS sequence"/>
</dbReference>
<dbReference type="Pfam" id="PF00027">
    <property type="entry name" value="cNMP_binding"/>
    <property type="match status" value="1"/>
</dbReference>